<feature type="compositionally biased region" description="Polar residues" evidence="1">
    <location>
        <begin position="10"/>
        <end position="30"/>
    </location>
</feature>
<keyword evidence="3" id="KW-1185">Reference proteome</keyword>
<name>A0ABQ7CWC6_BRACR</name>
<dbReference type="EMBL" id="QGKV02000759">
    <property type="protein sequence ID" value="KAF3564246.1"/>
    <property type="molecule type" value="Genomic_DNA"/>
</dbReference>
<accession>A0ABQ7CWC6</accession>
<proteinExistence type="predicted"/>
<dbReference type="Proteomes" id="UP000266723">
    <property type="component" value="Unassembled WGS sequence"/>
</dbReference>
<reference evidence="2 3" key="1">
    <citation type="journal article" date="2020" name="BMC Genomics">
        <title>Intraspecific diversification of the crop wild relative Brassica cretica Lam. using demographic model selection.</title>
        <authorList>
            <person name="Kioukis A."/>
            <person name="Michalopoulou V.A."/>
            <person name="Briers L."/>
            <person name="Pirintsos S."/>
            <person name="Studholme D.J."/>
            <person name="Pavlidis P."/>
            <person name="Sarris P.F."/>
        </authorList>
    </citation>
    <scope>NUCLEOTIDE SEQUENCE [LARGE SCALE GENOMIC DNA]</scope>
    <source>
        <strain evidence="3">cv. PFS-1207/04</strain>
    </source>
</reference>
<sequence>MLQPPPFTPDSRTSPTSSNSIDSCHTSTLITPPPPIASCVCLHSRPEKK</sequence>
<gene>
    <name evidence="2" type="ORF">DY000_02013751</name>
</gene>
<feature type="region of interest" description="Disordered" evidence="1">
    <location>
        <begin position="1"/>
        <end position="36"/>
    </location>
</feature>
<evidence type="ECO:0000313" key="2">
    <source>
        <dbReference type="EMBL" id="KAF3564246.1"/>
    </source>
</evidence>
<evidence type="ECO:0000256" key="1">
    <source>
        <dbReference type="SAM" id="MobiDB-lite"/>
    </source>
</evidence>
<organism evidence="2 3">
    <name type="scientific">Brassica cretica</name>
    <name type="common">Mustard</name>
    <dbReference type="NCBI Taxonomy" id="69181"/>
    <lineage>
        <taxon>Eukaryota</taxon>
        <taxon>Viridiplantae</taxon>
        <taxon>Streptophyta</taxon>
        <taxon>Embryophyta</taxon>
        <taxon>Tracheophyta</taxon>
        <taxon>Spermatophyta</taxon>
        <taxon>Magnoliopsida</taxon>
        <taxon>eudicotyledons</taxon>
        <taxon>Gunneridae</taxon>
        <taxon>Pentapetalae</taxon>
        <taxon>rosids</taxon>
        <taxon>malvids</taxon>
        <taxon>Brassicales</taxon>
        <taxon>Brassicaceae</taxon>
        <taxon>Brassiceae</taxon>
        <taxon>Brassica</taxon>
    </lineage>
</organism>
<evidence type="ECO:0000313" key="3">
    <source>
        <dbReference type="Proteomes" id="UP000266723"/>
    </source>
</evidence>
<comment type="caution">
    <text evidence="2">The sequence shown here is derived from an EMBL/GenBank/DDBJ whole genome shotgun (WGS) entry which is preliminary data.</text>
</comment>
<protein>
    <submittedName>
        <fullName evidence="2">Uncharacterized protein</fullName>
    </submittedName>
</protein>